<proteinExistence type="predicted"/>
<evidence type="ECO:0000313" key="2">
    <source>
        <dbReference type="EMBL" id="CAB4912532.1"/>
    </source>
</evidence>
<gene>
    <name evidence="2" type="ORF">UFOPK3674_00004</name>
</gene>
<evidence type="ECO:0000256" key="1">
    <source>
        <dbReference type="SAM" id="Phobius"/>
    </source>
</evidence>
<dbReference type="AlphaFoldDB" id="A0A6J7GXP2"/>
<keyword evidence="1" id="KW-0812">Transmembrane</keyword>
<protein>
    <submittedName>
        <fullName evidence="2">Unannotated protein</fullName>
    </submittedName>
</protein>
<reference evidence="2" key="1">
    <citation type="submission" date="2020-05" db="EMBL/GenBank/DDBJ databases">
        <authorList>
            <person name="Chiriac C."/>
            <person name="Salcher M."/>
            <person name="Ghai R."/>
            <person name="Kavagutti S V."/>
        </authorList>
    </citation>
    <scope>NUCLEOTIDE SEQUENCE</scope>
</reference>
<organism evidence="2">
    <name type="scientific">freshwater metagenome</name>
    <dbReference type="NCBI Taxonomy" id="449393"/>
    <lineage>
        <taxon>unclassified sequences</taxon>
        <taxon>metagenomes</taxon>
        <taxon>ecological metagenomes</taxon>
    </lineage>
</organism>
<accession>A0A6J7GXP2</accession>
<sequence>MEIDRRLALRAGGVQLACVLVLGLATGLAFSHQTFEDWGWLIGPGAWLVSALVTARLVRLDYGRTLLGAVLAGIPSGIATLIGLHWLGALIALILFALWCGWPGSRVLSARTA</sequence>
<dbReference type="EMBL" id="CAFBMX010000001">
    <property type="protein sequence ID" value="CAB4912532.1"/>
    <property type="molecule type" value="Genomic_DNA"/>
</dbReference>
<feature type="transmembrane region" description="Helical" evidence="1">
    <location>
        <begin position="38"/>
        <end position="58"/>
    </location>
</feature>
<feature type="transmembrane region" description="Helical" evidence="1">
    <location>
        <begin position="12"/>
        <end position="32"/>
    </location>
</feature>
<feature type="transmembrane region" description="Helical" evidence="1">
    <location>
        <begin position="70"/>
        <end position="99"/>
    </location>
</feature>
<keyword evidence="1" id="KW-1133">Transmembrane helix</keyword>
<name>A0A6J7GXP2_9ZZZZ</name>
<keyword evidence="1" id="KW-0472">Membrane</keyword>